<keyword evidence="3" id="KW-0804">Transcription</keyword>
<dbReference type="InterPro" id="IPR008920">
    <property type="entry name" value="TF_FadR/GntR_C"/>
</dbReference>
<dbReference type="CDD" id="cd07377">
    <property type="entry name" value="WHTH_GntR"/>
    <property type="match status" value="1"/>
</dbReference>
<keyword evidence="1" id="KW-0805">Transcription regulation</keyword>
<evidence type="ECO:0000259" key="4">
    <source>
        <dbReference type="PROSITE" id="PS50949"/>
    </source>
</evidence>
<keyword evidence="2" id="KW-0238">DNA-binding</keyword>
<dbReference type="SUPFAM" id="SSF48008">
    <property type="entry name" value="GntR ligand-binding domain-like"/>
    <property type="match status" value="1"/>
</dbReference>
<dbReference type="InterPro" id="IPR036388">
    <property type="entry name" value="WH-like_DNA-bd_sf"/>
</dbReference>
<accession>A0AA46A3W6</accession>
<dbReference type="InterPro" id="IPR011711">
    <property type="entry name" value="GntR_C"/>
</dbReference>
<feature type="domain" description="HTH gntR-type" evidence="4">
    <location>
        <begin position="37"/>
        <end position="105"/>
    </location>
</feature>
<dbReference type="GO" id="GO:0003700">
    <property type="term" value="F:DNA-binding transcription factor activity"/>
    <property type="evidence" value="ECO:0007669"/>
    <property type="project" value="InterPro"/>
</dbReference>
<dbReference type="Pfam" id="PF00392">
    <property type="entry name" value="GntR"/>
    <property type="match status" value="1"/>
</dbReference>
<dbReference type="Proteomes" id="UP000186216">
    <property type="component" value="Unassembled WGS sequence"/>
</dbReference>
<gene>
    <name evidence="5" type="ORF">SAMN05421772_101200</name>
</gene>
<proteinExistence type="predicted"/>
<dbReference type="PANTHER" id="PTHR43537:SF5">
    <property type="entry name" value="UXU OPERON TRANSCRIPTIONAL REGULATOR"/>
    <property type="match status" value="1"/>
</dbReference>
<dbReference type="Gene3D" id="1.20.120.530">
    <property type="entry name" value="GntR ligand-binding domain-like"/>
    <property type="match status" value="1"/>
</dbReference>
<dbReference type="PROSITE" id="PS50949">
    <property type="entry name" value="HTH_GNTR"/>
    <property type="match status" value="1"/>
</dbReference>
<dbReference type="GO" id="GO:0003677">
    <property type="term" value="F:DNA binding"/>
    <property type="evidence" value="ECO:0007669"/>
    <property type="project" value="UniProtKB-KW"/>
</dbReference>
<evidence type="ECO:0000256" key="1">
    <source>
        <dbReference type="ARBA" id="ARBA00023015"/>
    </source>
</evidence>
<organism evidence="5 6">
    <name type="scientific">Paracoccus saliphilus</name>
    <dbReference type="NCBI Taxonomy" id="405559"/>
    <lineage>
        <taxon>Bacteria</taxon>
        <taxon>Pseudomonadati</taxon>
        <taxon>Pseudomonadota</taxon>
        <taxon>Alphaproteobacteria</taxon>
        <taxon>Rhodobacterales</taxon>
        <taxon>Paracoccaceae</taxon>
        <taxon>Paracoccus</taxon>
    </lineage>
</organism>
<reference evidence="5 6" key="1">
    <citation type="submission" date="2017-01" db="EMBL/GenBank/DDBJ databases">
        <authorList>
            <person name="Varghese N."/>
            <person name="Submissions S."/>
        </authorList>
    </citation>
    <scope>NUCLEOTIDE SEQUENCE [LARGE SCALE GENOMIC DNA]</scope>
    <source>
        <strain evidence="5 6">DSM 18447</strain>
    </source>
</reference>
<dbReference type="SMART" id="SM00895">
    <property type="entry name" value="FCD"/>
    <property type="match status" value="1"/>
</dbReference>
<dbReference type="PANTHER" id="PTHR43537">
    <property type="entry name" value="TRANSCRIPTIONAL REGULATOR, GNTR FAMILY"/>
    <property type="match status" value="1"/>
</dbReference>
<dbReference type="InterPro" id="IPR000524">
    <property type="entry name" value="Tscrpt_reg_HTH_GntR"/>
</dbReference>
<dbReference type="PRINTS" id="PR00035">
    <property type="entry name" value="HTHGNTR"/>
</dbReference>
<comment type="caution">
    <text evidence="5">The sequence shown here is derived from an EMBL/GenBank/DDBJ whole genome shotgun (WGS) entry which is preliminary data.</text>
</comment>
<evidence type="ECO:0000256" key="2">
    <source>
        <dbReference type="ARBA" id="ARBA00023125"/>
    </source>
</evidence>
<protein>
    <submittedName>
        <fullName evidence="5">Transcriptional regulator, GntR family</fullName>
    </submittedName>
</protein>
<dbReference type="Pfam" id="PF07729">
    <property type="entry name" value="FCD"/>
    <property type="match status" value="1"/>
</dbReference>
<dbReference type="RefSeq" id="WP_272848147.1">
    <property type="nucleotide sequence ID" value="NZ_CP067140.1"/>
</dbReference>
<dbReference type="Gene3D" id="1.10.10.10">
    <property type="entry name" value="Winged helix-like DNA-binding domain superfamily/Winged helix DNA-binding domain"/>
    <property type="match status" value="1"/>
</dbReference>
<dbReference type="InterPro" id="IPR036390">
    <property type="entry name" value="WH_DNA-bd_sf"/>
</dbReference>
<dbReference type="SMART" id="SM00345">
    <property type="entry name" value="HTH_GNTR"/>
    <property type="match status" value="1"/>
</dbReference>
<sequence>MTNSPRLDILGKVPQQGTARLEGLDMDNGKLTIRKRKTLSDQLYGQILEQIVSGALKQGEKLPSENQICSAFGVSRPVVREALRKLQDDGLVEARRGVGSFVRKRPPQRLIEFTTADSVSGLMRAMEARMVVEKATAKLAAQRAGSREIAKIEAALKTLENLMRRREVALDADFDFHLAIAEASGNDAFVIMLNAIRDVMERTIDVAQSLTREGSQARIDRVTQEHRQIYEAILARDIDAAGLTMAYHLLQARQRVTDYAREV</sequence>
<dbReference type="EMBL" id="FTOU01000001">
    <property type="protein sequence ID" value="SIS51591.1"/>
    <property type="molecule type" value="Genomic_DNA"/>
</dbReference>
<evidence type="ECO:0000313" key="6">
    <source>
        <dbReference type="Proteomes" id="UP000186216"/>
    </source>
</evidence>
<dbReference type="AlphaFoldDB" id="A0AA46A3W6"/>
<name>A0AA46A3W6_9RHOB</name>
<evidence type="ECO:0000313" key="5">
    <source>
        <dbReference type="EMBL" id="SIS51591.1"/>
    </source>
</evidence>
<dbReference type="SUPFAM" id="SSF46785">
    <property type="entry name" value="Winged helix' DNA-binding domain"/>
    <property type="match status" value="1"/>
</dbReference>
<evidence type="ECO:0000256" key="3">
    <source>
        <dbReference type="ARBA" id="ARBA00023163"/>
    </source>
</evidence>